<sequence length="104" mass="11556">MKTEAECPAGPGLCTRCVPGSSSCRWFFSSPICVCLSPKWVGRVGVSYACTGGRLCDSKCTRPNTRRIFSGSRFRTWSLQGRHLIIRPPRSPYCCENLTSSYIL</sequence>
<accession>A0A4Y2K772</accession>
<dbReference type="EMBL" id="BGPR01004229">
    <property type="protein sequence ID" value="GBM97396.1"/>
    <property type="molecule type" value="Genomic_DNA"/>
</dbReference>
<dbReference type="AlphaFoldDB" id="A0A4Y2K772"/>
<comment type="caution">
    <text evidence="1">The sequence shown here is derived from an EMBL/GenBank/DDBJ whole genome shotgun (WGS) entry which is preliminary data.</text>
</comment>
<proteinExistence type="predicted"/>
<protein>
    <submittedName>
        <fullName evidence="1">Uncharacterized protein</fullName>
    </submittedName>
</protein>
<dbReference type="Proteomes" id="UP000499080">
    <property type="component" value="Unassembled WGS sequence"/>
</dbReference>
<evidence type="ECO:0000313" key="1">
    <source>
        <dbReference type="EMBL" id="GBM97396.1"/>
    </source>
</evidence>
<gene>
    <name evidence="1" type="ORF">AVEN_820_1</name>
</gene>
<organism evidence="1 2">
    <name type="scientific">Araneus ventricosus</name>
    <name type="common">Orbweaver spider</name>
    <name type="synonym">Epeira ventricosa</name>
    <dbReference type="NCBI Taxonomy" id="182803"/>
    <lineage>
        <taxon>Eukaryota</taxon>
        <taxon>Metazoa</taxon>
        <taxon>Ecdysozoa</taxon>
        <taxon>Arthropoda</taxon>
        <taxon>Chelicerata</taxon>
        <taxon>Arachnida</taxon>
        <taxon>Araneae</taxon>
        <taxon>Araneomorphae</taxon>
        <taxon>Entelegynae</taxon>
        <taxon>Araneoidea</taxon>
        <taxon>Araneidae</taxon>
        <taxon>Araneus</taxon>
    </lineage>
</organism>
<keyword evidence="2" id="KW-1185">Reference proteome</keyword>
<evidence type="ECO:0000313" key="2">
    <source>
        <dbReference type="Proteomes" id="UP000499080"/>
    </source>
</evidence>
<name>A0A4Y2K772_ARAVE</name>
<reference evidence="1 2" key="1">
    <citation type="journal article" date="2019" name="Sci. Rep.">
        <title>Orb-weaving spider Araneus ventricosus genome elucidates the spidroin gene catalogue.</title>
        <authorList>
            <person name="Kono N."/>
            <person name="Nakamura H."/>
            <person name="Ohtoshi R."/>
            <person name="Moran D.A.P."/>
            <person name="Shinohara A."/>
            <person name="Yoshida Y."/>
            <person name="Fujiwara M."/>
            <person name="Mori M."/>
            <person name="Tomita M."/>
            <person name="Arakawa K."/>
        </authorList>
    </citation>
    <scope>NUCLEOTIDE SEQUENCE [LARGE SCALE GENOMIC DNA]</scope>
</reference>